<dbReference type="EMBL" id="OW152834">
    <property type="protein sequence ID" value="CAH2055838.1"/>
    <property type="molecule type" value="Genomic_DNA"/>
</dbReference>
<evidence type="ECO:0000313" key="2">
    <source>
        <dbReference type="EMBL" id="CAH2055838.1"/>
    </source>
</evidence>
<evidence type="ECO:0000256" key="1">
    <source>
        <dbReference type="SAM" id="MobiDB-lite"/>
    </source>
</evidence>
<feature type="compositionally biased region" description="Basic residues" evidence="1">
    <location>
        <begin position="50"/>
        <end position="59"/>
    </location>
</feature>
<proteinExistence type="predicted"/>
<gene>
    <name evidence="2" type="ORF">IPOD504_LOCUS9146</name>
</gene>
<feature type="region of interest" description="Disordered" evidence="1">
    <location>
        <begin position="46"/>
        <end position="76"/>
    </location>
</feature>
<sequence>MFEAVLLYGVCEPWRDVGHLATLASARRPAVIGALTRGGALTERTGYIARRSKPRRRRYSRDESPPTATLGPGLFGTSRELGVAGAPTTRPGLASLRVCTHEQLFTNTPPPAPMWVAAAPRDLRATVPGVSITRLG</sequence>
<evidence type="ECO:0000313" key="3">
    <source>
        <dbReference type="Proteomes" id="UP000837857"/>
    </source>
</evidence>
<keyword evidence="3" id="KW-1185">Reference proteome</keyword>
<accession>A0ABN8IIE7</accession>
<organism evidence="2 3">
    <name type="scientific">Iphiclides podalirius</name>
    <name type="common">scarce swallowtail</name>
    <dbReference type="NCBI Taxonomy" id="110791"/>
    <lineage>
        <taxon>Eukaryota</taxon>
        <taxon>Metazoa</taxon>
        <taxon>Ecdysozoa</taxon>
        <taxon>Arthropoda</taxon>
        <taxon>Hexapoda</taxon>
        <taxon>Insecta</taxon>
        <taxon>Pterygota</taxon>
        <taxon>Neoptera</taxon>
        <taxon>Endopterygota</taxon>
        <taxon>Lepidoptera</taxon>
        <taxon>Glossata</taxon>
        <taxon>Ditrysia</taxon>
        <taxon>Papilionoidea</taxon>
        <taxon>Papilionidae</taxon>
        <taxon>Papilioninae</taxon>
        <taxon>Iphiclides</taxon>
    </lineage>
</organism>
<reference evidence="2" key="1">
    <citation type="submission" date="2022-03" db="EMBL/GenBank/DDBJ databases">
        <authorList>
            <person name="Martin H S."/>
        </authorList>
    </citation>
    <scope>NUCLEOTIDE SEQUENCE</scope>
</reference>
<protein>
    <submittedName>
        <fullName evidence="2">Uncharacterized protein</fullName>
    </submittedName>
</protein>
<name>A0ABN8IIE7_9NEOP</name>
<feature type="non-terminal residue" evidence="2">
    <location>
        <position position="136"/>
    </location>
</feature>
<dbReference type="Proteomes" id="UP000837857">
    <property type="component" value="Chromosome 22"/>
</dbReference>